<dbReference type="PANTHER" id="PTHR15925:SF2">
    <property type="entry name" value="SMALL RIBOSOMAL SUBUNIT PROTEIN MS23"/>
    <property type="match status" value="1"/>
</dbReference>
<protein>
    <recommendedName>
        <fullName evidence="6">Small ribosomal subunit protein mS23</fullName>
    </recommendedName>
</protein>
<sequence>MAGSRLEKVGTIYTRVSGLIQSKALNWQDRPLWYDVYEAFPPNEEPRFDRPAPNIQLKKIFYKEDKIRAMFHRNNKRIGAINLLGHGKTLTQRFIDTYLELESRCGKDATEEQLYTEAIHILNREREDKRKPQSNEIETVSLSSSFKEAKKKREKELNVKVKSLF</sequence>
<dbReference type="KEGG" id="soy:115881112"/>
<dbReference type="GeneID" id="115881112"/>
<evidence type="ECO:0000256" key="6">
    <source>
        <dbReference type="ARBA" id="ARBA00035137"/>
    </source>
</evidence>
<dbReference type="Pfam" id="PF10484">
    <property type="entry name" value="MRP-S23"/>
    <property type="match status" value="1"/>
</dbReference>
<evidence type="ECO:0000256" key="2">
    <source>
        <dbReference type="ARBA" id="ARBA00009864"/>
    </source>
</evidence>
<dbReference type="CDD" id="cd23701">
    <property type="entry name" value="At1g26750"/>
    <property type="match status" value="1"/>
</dbReference>
<dbReference type="InterPro" id="IPR023611">
    <property type="entry name" value="mS23_dom_met"/>
</dbReference>
<name>A0A6J2XUU8_SITOR</name>
<evidence type="ECO:0000259" key="8">
    <source>
        <dbReference type="Pfam" id="PF10484"/>
    </source>
</evidence>
<keyword evidence="4" id="KW-0496">Mitochondrion</keyword>
<dbReference type="GO" id="GO:0005840">
    <property type="term" value="C:ribosome"/>
    <property type="evidence" value="ECO:0007669"/>
    <property type="project" value="UniProtKB-KW"/>
</dbReference>
<dbReference type="AlphaFoldDB" id="A0A6J2XUU8"/>
<evidence type="ECO:0000256" key="7">
    <source>
        <dbReference type="SAM" id="MobiDB-lite"/>
    </source>
</evidence>
<reference evidence="10" key="1">
    <citation type="submission" date="2025-08" db="UniProtKB">
        <authorList>
            <consortium name="RefSeq"/>
        </authorList>
    </citation>
    <scope>IDENTIFICATION</scope>
    <source>
        <tissue evidence="10">Gonads</tissue>
    </source>
</reference>
<feature type="region of interest" description="Disordered" evidence="7">
    <location>
        <begin position="126"/>
        <end position="152"/>
    </location>
</feature>
<keyword evidence="3 10" id="KW-0689">Ribosomal protein</keyword>
<evidence type="ECO:0000313" key="9">
    <source>
        <dbReference type="Proteomes" id="UP000504635"/>
    </source>
</evidence>
<proteinExistence type="inferred from homology"/>
<dbReference type="RefSeq" id="XP_030754354.1">
    <property type="nucleotide sequence ID" value="XM_030898494.1"/>
</dbReference>
<comment type="similarity">
    <text evidence="2">Belongs to the mitochondrion-specific ribosomal protein mS23 family.</text>
</comment>
<dbReference type="InParanoid" id="A0A6J2XUU8"/>
<dbReference type="CTD" id="51649"/>
<evidence type="ECO:0000256" key="4">
    <source>
        <dbReference type="ARBA" id="ARBA00023128"/>
    </source>
</evidence>
<dbReference type="OrthoDB" id="10012356at2759"/>
<comment type="subcellular location">
    <subcellularLocation>
        <location evidence="1">Mitochondrion</location>
    </subcellularLocation>
</comment>
<evidence type="ECO:0000256" key="3">
    <source>
        <dbReference type="ARBA" id="ARBA00022980"/>
    </source>
</evidence>
<dbReference type="InterPro" id="IPR059242">
    <property type="entry name" value="mS23_dom"/>
</dbReference>
<keyword evidence="5" id="KW-0687">Ribonucleoprotein</keyword>
<accession>A0A6J2XUU8</accession>
<evidence type="ECO:0000256" key="1">
    <source>
        <dbReference type="ARBA" id="ARBA00004173"/>
    </source>
</evidence>
<dbReference type="InterPro" id="IPR019520">
    <property type="entry name" value="Ribosomal_mS23_met"/>
</dbReference>
<feature type="compositionally biased region" description="Polar residues" evidence="7">
    <location>
        <begin position="134"/>
        <end position="146"/>
    </location>
</feature>
<evidence type="ECO:0000256" key="5">
    <source>
        <dbReference type="ARBA" id="ARBA00023274"/>
    </source>
</evidence>
<evidence type="ECO:0000313" key="10">
    <source>
        <dbReference type="RefSeq" id="XP_030754354.1"/>
    </source>
</evidence>
<dbReference type="Proteomes" id="UP000504635">
    <property type="component" value="Unplaced"/>
</dbReference>
<dbReference type="GO" id="GO:0005739">
    <property type="term" value="C:mitochondrion"/>
    <property type="evidence" value="ECO:0007669"/>
    <property type="project" value="InterPro"/>
</dbReference>
<organism evidence="9 10">
    <name type="scientific">Sitophilus oryzae</name>
    <name type="common">Rice weevil</name>
    <name type="synonym">Curculio oryzae</name>
    <dbReference type="NCBI Taxonomy" id="7048"/>
    <lineage>
        <taxon>Eukaryota</taxon>
        <taxon>Metazoa</taxon>
        <taxon>Ecdysozoa</taxon>
        <taxon>Arthropoda</taxon>
        <taxon>Hexapoda</taxon>
        <taxon>Insecta</taxon>
        <taxon>Pterygota</taxon>
        <taxon>Neoptera</taxon>
        <taxon>Endopterygota</taxon>
        <taxon>Coleoptera</taxon>
        <taxon>Polyphaga</taxon>
        <taxon>Cucujiformia</taxon>
        <taxon>Curculionidae</taxon>
        <taxon>Dryophthorinae</taxon>
        <taxon>Sitophilus</taxon>
    </lineage>
</organism>
<dbReference type="FunCoup" id="A0A6J2XUU8">
    <property type="interactions" value="427"/>
</dbReference>
<feature type="domain" description="Small ribosomal subunit protein mS23 conserved" evidence="8">
    <location>
        <begin position="2"/>
        <end position="125"/>
    </location>
</feature>
<dbReference type="PANTHER" id="PTHR15925">
    <property type="entry name" value="MITOCHONDRIAL RIBOSOMAL PROTEIN S23"/>
    <property type="match status" value="1"/>
</dbReference>
<keyword evidence="9" id="KW-1185">Reference proteome</keyword>
<dbReference type="GO" id="GO:0003735">
    <property type="term" value="F:structural constituent of ribosome"/>
    <property type="evidence" value="ECO:0007669"/>
    <property type="project" value="InterPro"/>
</dbReference>
<gene>
    <name evidence="10" type="primary">LOC115881112</name>
</gene>
<dbReference type="GO" id="GO:0006412">
    <property type="term" value="P:translation"/>
    <property type="evidence" value="ECO:0007669"/>
    <property type="project" value="InterPro"/>
</dbReference>